<dbReference type="EMBL" id="QGLP01000005">
    <property type="protein sequence ID" value="PXZ04113.1"/>
    <property type="molecule type" value="Genomic_DNA"/>
</dbReference>
<organism evidence="2 3">
    <name type="scientific">Gilliamella apicola</name>
    <dbReference type="NCBI Taxonomy" id="1196095"/>
    <lineage>
        <taxon>Bacteria</taxon>
        <taxon>Pseudomonadati</taxon>
        <taxon>Pseudomonadota</taxon>
        <taxon>Gammaproteobacteria</taxon>
        <taxon>Orbales</taxon>
        <taxon>Orbaceae</taxon>
        <taxon>Gilliamella</taxon>
    </lineage>
</organism>
<dbReference type="AlphaFoldDB" id="A0A2V4DV34"/>
<comment type="caution">
    <text evidence="2">The sequence shown here is derived from an EMBL/GenBank/DDBJ whole genome shotgun (WGS) entry which is preliminary data.</text>
</comment>
<reference evidence="2 3" key="1">
    <citation type="submission" date="2018-05" db="EMBL/GenBank/DDBJ databases">
        <title>Reference genomes for bee gut microbiota database.</title>
        <authorList>
            <person name="Ellegaard K.M."/>
        </authorList>
    </citation>
    <scope>NUCLEOTIDE SEQUENCE [LARGE SCALE GENOMIC DNA]</scope>
    <source>
        <strain evidence="2 3">ESL0177</strain>
    </source>
</reference>
<dbReference type="Proteomes" id="UP000247483">
    <property type="component" value="Unassembled WGS sequence"/>
</dbReference>
<accession>A0A2V4DV34</accession>
<protein>
    <submittedName>
        <fullName evidence="2">Uncharacterized protein</fullName>
    </submittedName>
</protein>
<name>A0A2V4DV34_9GAMM</name>
<gene>
    <name evidence="2" type="ORF">DKK79_07010</name>
</gene>
<proteinExistence type="predicted"/>
<dbReference type="RefSeq" id="WP_110423467.1">
    <property type="nucleotide sequence ID" value="NZ_QGLP01000005.1"/>
</dbReference>
<evidence type="ECO:0000313" key="2">
    <source>
        <dbReference type="EMBL" id="PXZ04113.1"/>
    </source>
</evidence>
<sequence>MNNNGYILRPYSKLSIKRFRKNDREVVSFTFSQALKAYANHTDQGSANNIGVIGTAIFQLENGNQYKKSSNSNAFPADSYNNKYAKPPRY</sequence>
<evidence type="ECO:0000313" key="3">
    <source>
        <dbReference type="Proteomes" id="UP000247483"/>
    </source>
</evidence>
<feature type="region of interest" description="Disordered" evidence="1">
    <location>
        <begin position="68"/>
        <end position="90"/>
    </location>
</feature>
<evidence type="ECO:0000256" key="1">
    <source>
        <dbReference type="SAM" id="MobiDB-lite"/>
    </source>
</evidence>
<feature type="compositionally biased region" description="Polar residues" evidence="1">
    <location>
        <begin position="68"/>
        <end position="82"/>
    </location>
</feature>